<evidence type="ECO:0000313" key="2">
    <source>
        <dbReference type="Proteomes" id="UP000006882"/>
    </source>
</evidence>
<reference evidence="1 2" key="1">
    <citation type="journal article" date="2013" name="Nat. Genet.">
        <title>The high-quality draft genome of peach (Prunus persica) identifies unique patterns of genetic diversity, domestication and genome evolution.</title>
        <authorList>
            <consortium name="International Peach Genome Initiative"/>
            <person name="Verde I."/>
            <person name="Abbott A.G."/>
            <person name="Scalabrin S."/>
            <person name="Jung S."/>
            <person name="Shu S."/>
            <person name="Marroni F."/>
            <person name="Zhebentyayeva T."/>
            <person name="Dettori M.T."/>
            <person name="Grimwood J."/>
            <person name="Cattonaro F."/>
            <person name="Zuccolo A."/>
            <person name="Rossini L."/>
            <person name="Jenkins J."/>
            <person name="Vendramin E."/>
            <person name="Meisel L.A."/>
            <person name="Decroocq V."/>
            <person name="Sosinski B."/>
            <person name="Prochnik S."/>
            <person name="Mitros T."/>
            <person name="Policriti A."/>
            <person name="Cipriani G."/>
            <person name="Dondini L."/>
            <person name="Ficklin S."/>
            <person name="Goodstein D.M."/>
            <person name="Xuan P."/>
            <person name="Del Fabbro C."/>
            <person name="Aramini V."/>
            <person name="Copetti D."/>
            <person name="Gonzalez S."/>
            <person name="Horner D.S."/>
            <person name="Falchi R."/>
            <person name="Lucas S."/>
            <person name="Mica E."/>
            <person name="Maldonado J."/>
            <person name="Lazzari B."/>
            <person name="Bielenberg D."/>
            <person name="Pirona R."/>
            <person name="Miculan M."/>
            <person name="Barakat A."/>
            <person name="Testolin R."/>
            <person name="Stella A."/>
            <person name="Tartarini S."/>
            <person name="Tonutti P."/>
            <person name="Arus P."/>
            <person name="Orellana A."/>
            <person name="Wells C."/>
            <person name="Main D."/>
            <person name="Vizzotto G."/>
            <person name="Silva H."/>
            <person name="Salamini F."/>
            <person name="Schmutz J."/>
            <person name="Morgante M."/>
            <person name="Rokhsar D.S."/>
        </authorList>
    </citation>
    <scope>NUCLEOTIDE SEQUENCE [LARGE SCALE GENOMIC DNA]</scope>
    <source>
        <strain evidence="2">cv. Nemared</strain>
    </source>
</reference>
<name>A0A251QE14_PRUPE</name>
<gene>
    <name evidence="1" type="ORF">PRUPE_2G040600</name>
</gene>
<evidence type="ECO:0000313" key="1">
    <source>
        <dbReference type="EMBL" id="ONI20915.1"/>
    </source>
</evidence>
<proteinExistence type="predicted"/>
<keyword evidence="2" id="KW-1185">Reference proteome</keyword>
<dbReference type="AlphaFoldDB" id="A0A251QE14"/>
<dbReference type="Gene3D" id="3.80.10.10">
    <property type="entry name" value="Ribonuclease Inhibitor"/>
    <property type="match status" value="1"/>
</dbReference>
<dbReference type="SUPFAM" id="SSF52058">
    <property type="entry name" value="L domain-like"/>
    <property type="match status" value="1"/>
</dbReference>
<dbReference type="Gramene" id="ONI20915">
    <property type="protein sequence ID" value="ONI20915"/>
    <property type="gene ID" value="PRUPE_2G040600"/>
</dbReference>
<accession>A0A251QE14</accession>
<dbReference type="Proteomes" id="UP000006882">
    <property type="component" value="Chromosome G2"/>
</dbReference>
<protein>
    <recommendedName>
        <fullName evidence="3">NB-ARC domain-containing protein</fullName>
    </recommendedName>
</protein>
<evidence type="ECO:0008006" key="3">
    <source>
        <dbReference type="Google" id="ProtNLM"/>
    </source>
</evidence>
<organism evidence="1 2">
    <name type="scientific">Prunus persica</name>
    <name type="common">Peach</name>
    <name type="synonym">Amygdalus persica</name>
    <dbReference type="NCBI Taxonomy" id="3760"/>
    <lineage>
        <taxon>Eukaryota</taxon>
        <taxon>Viridiplantae</taxon>
        <taxon>Streptophyta</taxon>
        <taxon>Embryophyta</taxon>
        <taxon>Tracheophyta</taxon>
        <taxon>Spermatophyta</taxon>
        <taxon>Magnoliopsida</taxon>
        <taxon>eudicotyledons</taxon>
        <taxon>Gunneridae</taxon>
        <taxon>Pentapetalae</taxon>
        <taxon>rosids</taxon>
        <taxon>fabids</taxon>
        <taxon>Rosales</taxon>
        <taxon>Rosaceae</taxon>
        <taxon>Amygdaloideae</taxon>
        <taxon>Amygdaleae</taxon>
        <taxon>Prunus</taxon>
    </lineage>
</organism>
<dbReference type="InterPro" id="IPR032675">
    <property type="entry name" value="LRR_dom_sf"/>
</dbReference>
<sequence length="134" mass="15411">MFCSCSSKNFTIGGRGSDNILETLLKQQLLPTTLHTQRINEITSLKSLNRKGNLTSLQHLRMESCPTLEFLQLQHLTSLQRIYISWCDNLQFMLKEGLQPSLSLLLIYKCSGLEKRYDNKTGKDWVNISQIPYS</sequence>
<dbReference type="EMBL" id="CM007652">
    <property type="protein sequence ID" value="ONI20915.1"/>
    <property type="molecule type" value="Genomic_DNA"/>
</dbReference>